<feature type="region of interest" description="Disordered" evidence="1">
    <location>
        <begin position="984"/>
        <end position="1022"/>
    </location>
</feature>
<feature type="compositionally biased region" description="Basic and acidic residues" evidence="1">
    <location>
        <begin position="831"/>
        <end position="850"/>
    </location>
</feature>
<feature type="region of interest" description="Disordered" evidence="1">
    <location>
        <begin position="831"/>
        <end position="859"/>
    </location>
</feature>
<reference evidence="2" key="1">
    <citation type="submission" date="2021-02" db="EMBL/GenBank/DDBJ databases">
        <title>Psilocybe cubensis genome.</title>
        <authorList>
            <person name="Mckernan K.J."/>
            <person name="Crawford S."/>
            <person name="Trippe A."/>
            <person name="Kane L.T."/>
            <person name="Mclaughlin S."/>
        </authorList>
    </citation>
    <scope>NUCLEOTIDE SEQUENCE [LARGE SCALE GENOMIC DNA]</scope>
    <source>
        <strain evidence="2">MGC-MH-2018</strain>
    </source>
</reference>
<protein>
    <submittedName>
        <fullName evidence="2">Uncharacterized protein</fullName>
    </submittedName>
</protein>
<evidence type="ECO:0000256" key="1">
    <source>
        <dbReference type="SAM" id="MobiDB-lite"/>
    </source>
</evidence>
<gene>
    <name evidence="2" type="ORF">JR316_006753</name>
</gene>
<feature type="compositionally biased region" description="Low complexity" evidence="1">
    <location>
        <begin position="603"/>
        <end position="623"/>
    </location>
</feature>
<comment type="caution">
    <text evidence="2">The sequence shown here is derived from an EMBL/GenBank/DDBJ whole genome shotgun (WGS) entry which is preliminary data.</text>
</comment>
<sequence>MLHTVLRCGRRSLVRCESSVAARDYPINVIERQDSLRRLWALVHEEGNIPSAQRLLADILASSDGLDAYRHVCRTITHKPLLHQLALTAAQNGHARYARDEVLPLLDPSVRPELDQLLSAAESRLRPSPVFEDSAADYPAPAPPRPSTLDIIQQSLPALLPDPSTDDGPLFEDAATPVFAPLSEAAHLTNTSVGLLDRTLLSGRYEDAHALLVDMYDLGVPIPPSPKYAYVALALLQSTDPTAPLTQQQSDRIAAWLALIPPLHRTTRQSAPQTQTVLSLLDAHFLRTVANPDTRTIARLLSVLASLGYIDKFQRLVDITVRSLSPTRLPFFLNAIDAALVVYTTNAGLDTDKLPRARSIFRNRVVRTLALARRADEAVPLLVDVAHGLWVLHKPTIKLLHDVAAHDISLGHKDAPIPRVLELLDHAAPATTTLSPAELDALEERRPAVEDEVDFNGSVVLAARYLHAMLLTRTRVPHSKSIAAFMEMYIAQHGRTRILHTLFRRAHRGSGPITLLDGPNPTAKSNPAARITASTYALAEMLFYHRHRLYELVVETFVDHFYLFGVDRALVMERYTAHLARRASNPAKYPARITFPAPPPPRTSSSSDSYSHSHSHSTSTTNASASAGTAYLHTLSPFSSAKLFPEDTHCTLLWHALVRVTPRPRRKDVYMAFLRIAQAHVDIAAEGAEKAKEKAKAGKLDAVPAHGIKQPQKHPQNHLQKQPSKQPSKAPPAPPPPPPPSHIALPRALLSLPPSHTRITSASFTPFLEPLLEGYGARAGWRVVRDMLELGVSPEVYVWTEMGRVLARDSGVGVGRASRWAVLEEGVRARKERERERDGMTEGGEGREGEEQGEGGMSERERDVWELIARLEGAAAHGGEWVPLRTHGPRRPRYTTTTTTTSSSTPNTPPNSTSASDSTTTTTSSGEHPPAHAHAQGQGHWLTYPPPDLPFYTAILRGFIMARNTRAAARVVAHVRGRFAEVGEGAEGAGDKDAEGQGQRQRPGQGQAQGGKPPPGREMTPKEKMLKRRSEALYLEAVRDLEVLVEGMGKSGGGEAGVGVGSGNRRVEDVRAMGMGMGTSERGRGADDAEAEAEEGYVDGDGRWKRVVSPPLPVI</sequence>
<dbReference type="EMBL" id="JAFIQS010000006">
    <property type="protein sequence ID" value="KAG5168160.1"/>
    <property type="molecule type" value="Genomic_DNA"/>
</dbReference>
<feature type="compositionally biased region" description="Low complexity" evidence="1">
    <location>
        <begin position="895"/>
        <end position="925"/>
    </location>
</feature>
<feature type="compositionally biased region" description="Low complexity" evidence="1">
    <location>
        <begin position="996"/>
        <end position="1006"/>
    </location>
</feature>
<feature type="compositionally biased region" description="Acidic residues" evidence="1">
    <location>
        <begin position="1088"/>
        <end position="1097"/>
    </location>
</feature>
<feature type="region of interest" description="Disordered" evidence="1">
    <location>
        <begin position="707"/>
        <end position="742"/>
    </location>
</feature>
<evidence type="ECO:0000313" key="2">
    <source>
        <dbReference type="EMBL" id="KAG5168160.1"/>
    </source>
</evidence>
<organism evidence="2">
    <name type="scientific">Psilocybe cubensis</name>
    <name type="common">Psychedelic mushroom</name>
    <name type="synonym">Stropharia cubensis</name>
    <dbReference type="NCBI Taxonomy" id="181762"/>
    <lineage>
        <taxon>Eukaryota</taxon>
        <taxon>Fungi</taxon>
        <taxon>Dikarya</taxon>
        <taxon>Basidiomycota</taxon>
        <taxon>Agaricomycotina</taxon>
        <taxon>Agaricomycetes</taxon>
        <taxon>Agaricomycetidae</taxon>
        <taxon>Agaricales</taxon>
        <taxon>Agaricineae</taxon>
        <taxon>Strophariaceae</taxon>
        <taxon>Psilocybe</taxon>
    </lineage>
</organism>
<proteinExistence type="predicted"/>
<feature type="compositionally biased region" description="Pro residues" evidence="1">
    <location>
        <begin position="729"/>
        <end position="741"/>
    </location>
</feature>
<name>A0A8H7XUJ1_PSICU</name>
<feature type="region of interest" description="Disordered" evidence="1">
    <location>
        <begin position="1074"/>
        <end position="1097"/>
    </location>
</feature>
<dbReference type="OrthoDB" id="185373at2759"/>
<feature type="region of interest" description="Disordered" evidence="1">
    <location>
        <begin position="879"/>
        <end position="941"/>
    </location>
</feature>
<accession>A0A8H7XUJ1</accession>
<feature type="region of interest" description="Disordered" evidence="1">
    <location>
        <begin position="590"/>
        <end position="623"/>
    </location>
</feature>
<dbReference type="AlphaFoldDB" id="A0A8H7XUJ1"/>